<dbReference type="InterPro" id="IPR001073">
    <property type="entry name" value="C1q_dom"/>
</dbReference>
<proteinExistence type="predicted"/>
<evidence type="ECO:0000256" key="1">
    <source>
        <dbReference type="ARBA" id="ARBA00004613"/>
    </source>
</evidence>
<dbReference type="InterPro" id="IPR008983">
    <property type="entry name" value="Tumour_necrosis_fac-like_dom"/>
</dbReference>
<gene>
    <name evidence="6" type="ORF">MEDL_7032</name>
</gene>
<feature type="signal peptide" evidence="4">
    <location>
        <begin position="1"/>
        <end position="16"/>
    </location>
</feature>
<evidence type="ECO:0000256" key="2">
    <source>
        <dbReference type="ARBA" id="ARBA00022525"/>
    </source>
</evidence>
<accession>A0A8S3Q976</accession>
<dbReference type="Proteomes" id="UP000683360">
    <property type="component" value="Unassembled WGS sequence"/>
</dbReference>
<dbReference type="Gene3D" id="2.60.120.40">
    <property type="match status" value="1"/>
</dbReference>
<evidence type="ECO:0000256" key="3">
    <source>
        <dbReference type="SAM" id="Coils"/>
    </source>
</evidence>
<name>A0A8S3Q976_MYTED</name>
<evidence type="ECO:0000313" key="6">
    <source>
        <dbReference type="EMBL" id="CAG2191839.1"/>
    </source>
</evidence>
<reference evidence="6" key="1">
    <citation type="submission" date="2021-03" db="EMBL/GenBank/DDBJ databases">
        <authorList>
            <person name="Bekaert M."/>
        </authorList>
    </citation>
    <scope>NUCLEOTIDE SEQUENCE</scope>
</reference>
<dbReference type="OrthoDB" id="6145438at2759"/>
<sequence>MCYIILVISIVVVVSGQEESKHTAFLDRDVNALIKINSKILKENENLKNLIDTLADKNIEQERRVNFIEKNVQFLNNEGTKNGFERNTHENINDNLTEKYGQANREIAKKNYPMLMSKNLKDKNHTKDKRHTQRETTGEVAFSAKVSDTLQNVGDHQYILFKTVDVDTHNAFNGDTGIFTVPVAGYYAVFATILTYPGVRVEFQITHNANWLCKGYSKGVSGGPNVFGSGSTSAIVYSNVGDKIWNKVNSDAHSGTGDMIFKDYSSFMGFRL</sequence>
<dbReference type="PROSITE" id="PS50871">
    <property type="entry name" value="C1Q"/>
    <property type="match status" value="1"/>
</dbReference>
<dbReference type="GO" id="GO:0005576">
    <property type="term" value="C:extracellular region"/>
    <property type="evidence" value="ECO:0007669"/>
    <property type="project" value="UniProtKB-SubCell"/>
</dbReference>
<keyword evidence="7" id="KW-1185">Reference proteome</keyword>
<dbReference type="InterPro" id="IPR050392">
    <property type="entry name" value="Collagen/C1q_domain"/>
</dbReference>
<feature type="domain" description="C1q" evidence="5">
    <location>
        <begin position="135"/>
        <end position="272"/>
    </location>
</feature>
<dbReference type="PANTHER" id="PTHR15427">
    <property type="entry name" value="EMILIN ELASTIN MICROFIBRIL INTERFACE-LOCATED PROTEIN ELASTIN MICROFIBRIL INTERFACER"/>
    <property type="match status" value="1"/>
</dbReference>
<comment type="subcellular location">
    <subcellularLocation>
        <location evidence="1">Secreted</location>
    </subcellularLocation>
</comment>
<organism evidence="6 7">
    <name type="scientific">Mytilus edulis</name>
    <name type="common">Blue mussel</name>
    <dbReference type="NCBI Taxonomy" id="6550"/>
    <lineage>
        <taxon>Eukaryota</taxon>
        <taxon>Metazoa</taxon>
        <taxon>Spiralia</taxon>
        <taxon>Lophotrochozoa</taxon>
        <taxon>Mollusca</taxon>
        <taxon>Bivalvia</taxon>
        <taxon>Autobranchia</taxon>
        <taxon>Pteriomorphia</taxon>
        <taxon>Mytilida</taxon>
        <taxon>Mytiloidea</taxon>
        <taxon>Mytilidae</taxon>
        <taxon>Mytilinae</taxon>
        <taxon>Mytilus</taxon>
    </lineage>
</organism>
<comment type="caution">
    <text evidence="6">The sequence shown here is derived from an EMBL/GenBank/DDBJ whole genome shotgun (WGS) entry which is preliminary data.</text>
</comment>
<dbReference type="SMART" id="SM00110">
    <property type="entry name" value="C1Q"/>
    <property type="match status" value="1"/>
</dbReference>
<evidence type="ECO:0000313" key="7">
    <source>
        <dbReference type="Proteomes" id="UP000683360"/>
    </source>
</evidence>
<dbReference type="Pfam" id="PF00386">
    <property type="entry name" value="C1q"/>
    <property type="match status" value="1"/>
</dbReference>
<feature type="coiled-coil region" evidence="3">
    <location>
        <begin position="37"/>
        <end position="106"/>
    </location>
</feature>
<dbReference type="AlphaFoldDB" id="A0A8S3Q976"/>
<feature type="chain" id="PRO_5035812984" description="C1q domain-containing protein" evidence="4">
    <location>
        <begin position="17"/>
        <end position="272"/>
    </location>
</feature>
<dbReference type="SUPFAM" id="SSF49842">
    <property type="entry name" value="TNF-like"/>
    <property type="match status" value="1"/>
</dbReference>
<protein>
    <recommendedName>
        <fullName evidence="5">C1q domain-containing protein</fullName>
    </recommendedName>
</protein>
<evidence type="ECO:0000259" key="5">
    <source>
        <dbReference type="PROSITE" id="PS50871"/>
    </source>
</evidence>
<keyword evidence="2" id="KW-0964">Secreted</keyword>
<keyword evidence="3" id="KW-0175">Coiled coil</keyword>
<evidence type="ECO:0000256" key="4">
    <source>
        <dbReference type="SAM" id="SignalP"/>
    </source>
</evidence>
<dbReference type="GO" id="GO:0031012">
    <property type="term" value="C:extracellular matrix"/>
    <property type="evidence" value="ECO:0007669"/>
    <property type="project" value="TreeGrafter"/>
</dbReference>
<dbReference type="EMBL" id="CAJPWZ010000371">
    <property type="protein sequence ID" value="CAG2191839.1"/>
    <property type="molecule type" value="Genomic_DNA"/>
</dbReference>
<keyword evidence="4" id="KW-0732">Signal</keyword>
<dbReference type="PANTHER" id="PTHR15427:SF2">
    <property type="entry name" value="EMILIN-3"/>
    <property type="match status" value="1"/>
</dbReference>